<name>A0A6J5M411_9CAUD</name>
<evidence type="ECO:0008006" key="2">
    <source>
        <dbReference type="Google" id="ProtNLM"/>
    </source>
</evidence>
<evidence type="ECO:0000313" key="1">
    <source>
        <dbReference type="EMBL" id="CAB4140931.1"/>
    </source>
</evidence>
<reference evidence="1" key="1">
    <citation type="submission" date="2020-04" db="EMBL/GenBank/DDBJ databases">
        <authorList>
            <person name="Chiriac C."/>
            <person name="Salcher M."/>
            <person name="Ghai R."/>
            <person name="Kavagutti S V."/>
        </authorList>
    </citation>
    <scope>NUCLEOTIDE SEQUENCE</scope>
</reference>
<accession>A0A6J5M411</accession>
<protein>
    <recommendedName>
        <fullName evidence="2">Large polyvalent protein associated domain-containing protein</fullName>
    </recommendedName>
</protein>
<sequence length="1414" mass="154758">MEKAFFDSPIFSISPYEAMEMRHKAQQTPVIDPDIQEIVDGYGGRFILGNRNTDTGRIGWYLGEVLATPFADEEDAPLNLTKTKSEFSPVNDDLTFGLDNNIDGIIDNISDVPFEHWDYLFSAGTYGQFKDRVRFVKAGLPQAQALGTGGIVGTLGDIGGMMAIGMAAEPLVMAGLGTTTTLAGRAAASSSGMFWTQAPAQAAMEAAATLSRSSLTARYAALGVAEEVVYQSVRNGIDPVYSPDASQVIYDIAYSAGVSGLLGGAIFGRTFAKDQIQEAAKKLRAEKTVDLPGGWTVTYDSRLAFDSPAAADRMLFAAGTGNVQEEADKIAKSLWADWERSPRIADLSLPKEAAGGLVGMRSAIKAAAFELSVAGLKLDEAVFAKIGQALVKVERQKLVAGAFNKAFWEEVSKDLPADIVANLRKPNERTLIPGIDRSVMDLSQREDMVDAVWDSFKTNKHMSGGKLSADGKSSLIFQVLQQLRQRGATVNREVVADVVDELRRISQNPPTRVNAKGRKVLDTNARRLAVAQVINKRVKDGKEIYLPPSLVNKMNVVPATRAGVAAVGSVPSGLPGSSDFSDVPRLQKFLTERLPIWEKWGNQSARLMQSENGAARLIGFLSFNARRAINNAQPQTIFEAGSSVLHHMQFAFMRGYRNQFIRFALGNGSNNISMDKVTLSTAMKKAFGSKELRRDFNRRVAQQLRTGAYDDAVDAVNDAAKGFREIFNKMHSMAAEVGLRGFDKTAVVNYMPRLWRWDKIRRLATTPEGKKDLTRLIKAAIDQNGRKVVIDGVEQTIKGDIDAAAKAFTERLISIAKKTENAPMTEQDQELVEALGDLLGPVKATTPSKTPFGRARILLNEQATVQTANGADHLGDGKTVLSIADLTNDDLPFVFKKYVTSMMGAINEKRLINAFNDELRIRGVFSPEYTTSDGTVLKNTVEVTTIDEMIGLARKIGGEIDTGHEEGLREVIAAMRYEPLHHGTTGVLDRVLGIAIPYGYLTTGGQFGLAAMGEMARIVGTLGFTQMMRQMPILTEMIGNWKNMDKDAQNFASFIDTWFAPSTDRMRRAFMETGQPDASAGILKRGLDSTANLMSDITLLAPITSFTQQLTAATTIQHLYEASKGVTSRMDNATLRTLGLEPEQYQKIIDFVGTNAEVRNGFLGERITNLKNLDAKEMDLVKAFVQRTVDTRIQSIPTRGDFHKLAFGFMGRLLTQFRTFNLKGIDNFLIQNAGRTSKGAGIQVAKEIGATMLFSGLIAYARNYADWRSQVAAGDRERADETEKLLTVDGALRGAAMGPAEFFLPTTAADSLWTTLADKDPLFSPYRYSGLAWYGFPGQAAVSRSWAVGKDLYGASVGDAFDLSIERDITRGTLHKARLLLPGQNMPILKQYFNILESDIATEYNLQKTQPRRD</sequence>
<proteinExistence type="predicted"/>
<organism evidence="1">
    <name type="scientific">uncultured Caudovirales phage</name>
    <dbReference type="NCBI Taxonomy" id="2100421"/>
    <lineage>
        <taxon>Viruses</taxon>
        <taxon>Duplodnaviria</taxon>
        <taxon>Heunggongvirae</taxon>
        <taxon>Uroviricota</taxon>
        <taxon>Caudoviricetes</taxon>
        <taxon>Peduoviridae</taxon>
        <taxon>Maltschvirus</taxon>
        <taxon>Maltschvirus maltsch</taxon>
    </lineage>
</organism>
<gene>
    <name evidence="1" type="ORF">UFOVP401_26</name>
</gene>
<dbReference type="EMBL" id="LR796384">
    <property type="protein sequence ID" value="CAB4140931.1"/>
    <property type="molecule type" value="Genomic_DNA"/>
</dbReference>